<dbReference type="AlphaFoldDB" id="A0A8S9TRL1"/>
<name>A0A8S9TRL1_PHYIN</name>
<evidence type="ECO:0000313" key="2">
    <source>
        <dbReference type="Proteomes" id="UP000704712"/>
    </source>
</evidence>
<proteinExistence type="predicted"/>
<sequence>MDPHNHEMTTDKVTNIFKKMFILLLKQSKRWKRVVSREYLQMDGSSCGIGVLAFIESYIFDTYEAAGDADDLRYRYSVKDLLTN</sequence>
<dbReference type="Proteomes" id="UP000704712">
    <property type="component" value="Unassembled WGS sequence"/>
</dbReference>
<evidence type="ECO:0000313" key="1">
    <source>
        <dbReference type="EMBL" id="KAF4131140.1"/>
    </source>
</evidence>
<protein>
    <submittedName>
        <fullName evidence="1">Uncharacterized protein</fullName>
    </submittedName>
</protein>
<dbReference type="EMBL" id="JAACNO010002746">
    <property type="protein sequence ID" value="KAF4131140.1"/>
    <property type="molecule type" value="Genomic_DNA"/>
</dbReference>
<organism evidence="1 2">
    <name type="scientific">Phytophthora infestans</name>
    <name type="common">Potato late blight agent</name>
    <name type="synonym">Botrytis infestans</name>
    <dbReference type="NCBI Taxonomy" id="4787"/>
    <lineage>
        <taxon>Eukaryota</taxon>
        <taxon>Sar</taxon>
        <taxon>Stramenopiles</taxon>
        <taxon>Oomycota</taxon>
        <taxon>Peronosporomycetes</taxon>
        <taxon>Peronosporales</taxon>
        <taxon>Peronosporaceae</taxon>
        <taxon>Phytophthora</taxon>
    </lineage>
</organism>
<reference evidence="1" key="1">
    <citation type="submission" date="2020-03" db="EMBL/GenBank/DDBJ databases">
        <title>Hybrid Assembly of Korean Phytophthora infestans isolates.</title>
        <authorList>
            <person name="Prokchorchik M."/>
            <person name="Lee Y."/>
            <person name="Seo J."/>
            <person name="Cho J.-H."/>
            <person name="Park Y.-E."/>
            <person name="Jang D.-C."/>
            <person name="Im J.-S."/>
            <person name="Choi J.-G."/>
            <person name="Park H.-J."/>
            <person name="Lee G.-B."/>
            <person name="Lee Y.-G."/>
            <person name="Hong S.-Y."/>
            <person name="Cho K."/>
            <person name="Sohn K.H."/>
        </authorList>
    </citation>
    <scope>NUCLEOTIDE SEQUENCE</scope>
    <source>
        <strain evidence="1">KR_2_A2</strain>
    </source>
</reference>
<comment type="caution">
    <text evidence="1">The sequence shown here is derived from an EMBL/GenBank/DDBJ whole genome shotgun (WGS) entry which is preliminary data.</text>
</comment>
<gene>
    <name evidence="1" type="ORF">GN958_ATG19685</name>
</gene>
<accession>A0A8S9TRL1</accession>